<evidence type="ECO:0000313" key="2">
    <source>
        <dbReference type="WBParaSite" id="ALUE_0000294301-mRNA-1"/>
    </source>
</evidence>
<reference evidence="2" key="1">
    <citation type="submission" date="2017-02" db="UniProtKB">
        <authorList>
            <consortium name="WormBaseParasite"/>
        </authorList>
    </citation>
    <scope>IDENTIFICATION</scope>
</reference>
<evidence type="ECO:0000313" key="1">
    <source>
        <dbReference type="Proteomes" id="UP000036681"/>
    </source>
</evidence>
<name>A0A0M3HMW8_ASCLU</name>
<accession>A0A0M3HMW8</accession>
<dbReference type="Proteomes" id="UP000036681">
    <property type="component" value="Unplaced"/>
</dbReference>
<dbReference type="AlphaFoldDB" id="A0A0M3HMW8"/>
<organism evidence="1 2">
    <name type="scientific">Ascaris lumbricoides</name>
    <name type="common">Giant roundworm</name>
    <dbReference type="NCBI Taxonomy" id="6252"/>
    <lineage>
        <taxon>Eukaryota</taxon>
        <taxon>Metazoa</taxon>
        <taxon>Ecdysozoa</taxon>
        <taxon>Nematoda</taxon>
        <taxon>Chromadorea</taxon>
        <taxon>Rhabditida</taxon>
        <taxon>Spirurina</taxon>
        <taxon>Ascaridomorpha</taxon>
        <taxon>Ascaridoidea</taxon>
        <taxon>Ascarididae</taxon>
        <taxon>Ascaris</taxon>
    </lineage>
</organism>
<protein>
    <submittedName>
        <fullName evidence="2">Uncharacterized protein</fullName>
    </submittedName>
</protein>
<keyword evidence="1" id="KW-1185">Reference proteome</keyword>
<proteinExistence type="predicted"/>
<sequence>MYSFQVLDCPQSRVDACLAVHEEIGGSAELAKFDYTASMIEAIFVNEFLFVCHRIA</sequence>
<dbReference type="WBParaSite" id="ALUE_0000294301-mRNA-1">
    <property type="protein sequence ID" value="ALUE_0000294301-mRNA-1"/>
    <property type="gene ID" value="ALUE_0000294301"/>
</dbReference>